<reference evidence="4" key="1">
    <citation type="journal article" date="2019" name="Int. J. Syst. Evol. Microbiol.">
        <title>The Global Catalogue of Microorganisms (GCM) 10K type strain sequencing project: providing services to taxonomists for standard genome sequencing and annotation.</title>
        <authorList>
            <consortium name="The Broad Institute Genomics Platform"/>
            <consortium name="The Broad Institute Genome Sequencing Center for Infectious Disease"/>
            <person name="Wu L."/>
            <person name="Ma J."/>
        </authorList>
    </citation>
    <scope>NUCLEOTIDE SEQUENCE [LARGE SCALE GENOMIC DNA]</scope>
    <source>
        <strain evidence="4">JCM 17021</strain>
    </source>
</reference>
<feature type="transmembrane region" description="Helical" evidence="1">
    <location>
        <begin position="94"/>
        <end position="112"/>
    </location>
</feature>
<dbReference type="EMBL" id="BAABCN010000003">
    <property type="protein sequence ID" value="GAA3876057.1"/>
    <property type="molecule type" value="Genomic_DNA"/>
</dbReference>
<sequence length="386" mass="39599">MPLDTLTLLAVSGVIAVLCGLSFILNTAFSRNDAIGRMWSVGFIAAILGAFGLTVYAMSPSTWIALIIGNAALPIALGSMWSGARLFNGKSARFAVVGGVAALVALAVIVRGPDAGGWAGAVEFNLGVSAFALCAAVEMSSRRLKRNVNGRIASVVYWLVGGFYAARSLVLVIDGHDGAFFIDKFGSATVTFVNMLLMVTLSIALSTLRAERAGGAVGDFTDGIHSAAGVLSASSFTQAAADHLDRAEHAAVPLALIGADIDNLPEFNIAFGRAAGDQAIARFAATLRGTAPVMALIGHPAAGRFLILVEAASALDARAIAARLQIALVDTPLEEGEQIRFTASFSVAHTGDHGHDLDALTAAVSRAVEAVKSAGGNDIQVAAAAR</sequence>
<evidence type="ECO:0000313" key="3">
    <source>
        <dbReference type="EMBL" id="GAA3876057.1"/>
    </source>
</evidence>
<feature type="transmembrane region" description="Helical" evidence="1">
    <location>
        <begin position="38"/>
        <end position="57"/>
    </location>
</feature>
<keyword evidence="1" id="KW-0472">Membrane</keyword>
<proteinExistence type="predicted"/>
<feature type="transmembrane region" description="Helical" evidence="1">
    <location>
        <begin position="118"/>
        <end position="140"/>
    </location>
</feature>
<evidence type="ECO:0000256" key="1">
    <source>
        <dbReference type="SAM" id="Phobius"/>
    </source>
</evidence>
<protein>
    <recommendedName>
        <fullName evidence="2">GGDEF domain-containing protein</fullName>
    </recommendedName>
</protein>
<accession>A0ABP7KI78</accession>
<feature type="transmembrane region" description="Helical" evidence="1">
    <location>
        <begin position="152"/>
        <end position="173"/>
    </location>
</feature>
<dbReference type="CDD" id="cd01949">
    <property type="entry name" value="GGDEF"/>
    <property type="match status" value="1"/>
</dbReference>
<dbReference type="Pfam" id="PF00990">
    <property type="entry name" value="GGDEF"/>
    <property type="match status" value="1"/>
</dbReference>
<dbReference type="InterPro" id="IPR043128">
    <property type="entry name" value="Rev_trsase/Diguanyl_cyclase"/>
</dbReference>
<feature type="domain" description="GGDEF" evidence="2">
    <location>
        <begin position="252"/>
        <end position="384"/>
    </location>
</feature>
<dbReference type="InterPro" id="IPR000160">
    <property type="entry name" value="GGDEF_dom"/>
</dbReference>
<organism evidence="3 4">
    <name type="scientific">Leifsonia kafniensis</name>
    <dbReference type="NCBI Taxonomy" id="475957"/>
    <lineage>
        <taxon>Bacteria</taxon>
        <taxon>Bacillati</taxon>
        <taxon>Actinomycetota</taxon>
        <taxon>Actinomycetes</taxon>
        <taxon>Micrococcales</taxon>
        <taxon>Microbacteriaceae</taxon>
        <taxon>Leifsonia</taxon>
    </lineage>
</organism>
<dbReference type="InterPro" id="IPR029787">
    <property type="entry name" value="Nucleotide_cyclase"/>
</dbReference>
<dbReference type="Gene3D" id="3.30.70.270">
    <property type="match status" value="1"/>
</dbReference>
<dbReference type="PANTHER" id="PTHR33121">
    <property type="entry name" value="CYCLIC DI-GMP PHOSPHODIESTERASE PDEF"/>
    <property type="match status" value="1"/>
</dbReference>
<feature type="transmembrane region" description="Helical" evidence="1">
    <location>
        <begin position="6"/>
        <end position="26"/>
    </location>
</feature>
<dbReference type="RefSeq" id="WP_345065219.1">
    <property type="nucleotide sequence ID" value="NZ_BAABCN010000003.1"/>
</dbReference>
<keyword evidence="4" id="KW-1185">Reference proteome</keyword>
<comment type="caution">
    <text evidence="3">The sequence shown here is derived from an EMBL/GenBank/DDBJ whole genome shotgun (WGS) entry which is preliminary data.</text>
</comment>
<dbReference type="PANTHER" id="PTHR33121:SF79">
    <property type="entry name" value="CYCLIC DI-GMP PHOSPHODIESTERASE PDED-RELATED"/>
    <property type="match status" value="1"/>
</dbReference>
<evidence type="ECO:0000259" key="2">
    <source>
        <dbReference type="PROSITE" id="PS50887"/>
    </source>
</evidence>
<dbReference type="NCBIfam" id="TIGR00254">
    <property type="entry name" value="GGDEF"/>
    <property type="match status" value="1"/>
</dbReference>
<dbReference type="InterPro" id="IPR050706">
    <property type="entry name" value="Cyclic-di-GMP_PDE-like"/>
</dbReference>
<evidence type="ECO:0000313" key="4">
    <source>
        <dbReference type="Proteomes" id="UP001501803"/>
    </source>
</evidence>
<dbReference type="SMART" id="SM00267">
    <property type="entry name" value="GGDEF"/>
    <property type="match status" value="1"/>
</dbReference>
<keyword evidence="1" id="KW-0812">Transmembrane</keyword>
<feature type="transmembrane region" description="Helical" evidence="1">
    <location>
        <begin position="185"/>
        <end position="205"/>
    </location>
</feature>
<feature type="transmembrane region" description="Helical" evidence="1">
    <location>
        <begin position="63"/>
        <end position="82"/>
    </location>
</feature>
<gene>
    <name evidence="3" type="ORF">GCM10022381_18410</name>
</gene>
<dbReference type="SUPFAM" id="SSF55073">
    <property type="entry name" value="Nucleotide cyclase"/>
    <property type="match status" value="1"/>
</dbReference>
<keyword evidence="1" id="KW-1133">Transmembrane helix</keyword>
<dbReference type="Proteomes" id="UP001501803">
    <property type="component" value="Unassembled WGS sequence"/>
</dbReference>
<dbReference type="PROSITE" id="PS50887">
    <property type="entry name" value="GGDEF"/>
    <property type="match status" value="1"/>
</dbReference>
<name>A0ABP7KI78_9MICO</name>